<reference evidence="1" key="2">
    <citation type="journal article" date="2015" name="Fish Shellfish Immunol.">
        <title>Early steps in the European eel (Anguilla anguilla)-Vibrio vulnificus interaction in the gills: Role of the RtxA13 toxin.</title>
        <authorList>
            <person name="Callol A."/>
            <person name="Pajuelo D."/>
            <person name="Ebbesson L."/>
            <person name="Teles M."/>
            <person name="MacKenzie S."/>
            <person name="Amaro C."/>
        </authorList>
    </citation>
    <scope>NUCLEOTIDE SEQUENCE</scope>
</reference>
<name>A0A0E9XVV4_ANGAN</name>
<proteinExistence type="predicted"/>
<reference evidence="1" key="1">
    <citation type="submission" date="2014-11" db="EMBL/GenBank/DDBJ databases">
        <authorList>
            <person name="Amaro Gonzalez C."/>
        </authorList>
    </citation>
    <scope>NUCLEOTIDE SEQUENCE</scope>
</reference>
<sequence length="44" mass="4945">MPKVLYKEGLYIIQDPSATDNVVGRSSYDRSVKMILLALEILTC</sequence>
<dbReference type="EMBL" id="GBXM01002026">
    <property type="protein sequence ID" value="JAI06552.1"/>
    <property type="molecule type" value="Transcribed_RNA"/>
</dbReference>
<dbReference type="AlphaFoldDB" id="A0A0E9XVV4"/>
<organism evidence="1">
    <name type="scientific">Anguilla anguilla</name>
    <name type="common">European freshwater eel</name>
    <name type="synonym">Muraena anguilla</name>
    <dbReference type="NCBI Taxonomy" id="7936"/>
    <lineage>
        <taxon>Eukaryota</taxon>
        <taxon>Metazoa</taxon>
        <taxon>Chordata</taxon>
        <taxon>Craniata</taxon>
        <taxon>Vertebrata</taxon>
        <taxon>Euteleostomi</taxon>
        <taxon>Actinopterygii</taxon>
        <taxon>Neopterygii</taxon>
        <taxon>Teleostei</taxon>
        <taxon>Anguilliformes</taxon>
        <taxon>Anguillidae</taxon>
        <taxon>Anguilla</taxon>
    </lineage>
</organism>
<accession>A0A0E9XVV4</accession>
<evidence type="ECO:0000313" key="1">
    <source>
        <dbReference type="EMBL" id="JAI06552.1"/>
    </source>
</evidence>
<protein>
    <submittedName>
        <fullName evidence="1">Uncharacterized protein</fullName>
    </submittedName>
</protein>